<evidence type="ECO:0000313" key="1">
    <source>
        <dbReference type="EMBL" id="RVU91048.1"/>
    </source>
</evidence>
<reference evidence="1" key="1">
    <citation type="submission" date="2018-12" db="EMBL/GenBank/DDBJ databases">
        <title>Draft genome sequence of Flaovobacterium columnare ARS1 isolated from channel catfish in Alabama.</title>
        <authorList>
            <person name="Cai W."/>
            <person name="Arias C."/>
        </authorList>
    </citation>
    <scope>NUCLEOTIDE SEQUENCE [LARGE SCALE GENOMIC DNA]</scope>
    <source>
        <strain evidence="1">ARS1</strain>
    </source>
</reference>
<dbReference type="OrthoDB" id="1496264at2"/>
<dbReference type="Proteomes" id="UP000288951">
    <property type="component" value="Unassembled WGS sequence"/>
</dbReference>
<keyword evidence="2" id="KW-1185">Reference proteome</keyword>
<organism evidence="1 2">
    <name type="scientific">Flavobacterium columnare</name>
    <dbReference type="NCBI Taxonomy" id="996"/>
    <lineage>
        <taxon>Bacteria</taxon>
        <taxon>Pseudomonadati</taxon>
        <taxon>Bacteroidota</taxon>
        <taxon>Flavobacteriia</taxon>
        <taxon>Flavobacteriales</taxon>
        <taxon>Flavobacteriaceae</taxon>
        <taxon>Flavobacterium</taxon>
    </lineage>
</organism>
<comment type="caution">
    <text evidence="1">The sequence shown here is derived from an EMBL/GenBank/DDBJ whole genome shotgun (WGS) entry which is preliminary data.</text>
</comment>
<protein>
    <submittedName>
        <fullName evidence="1">Uncharacterized protein</fullName>
    </submittedName>
</protein>
<dbReference type="RefSeq" id="WP_127823425.1">
    <property type="nucleotide sequence ID" value="NZ_RQSM01000003.1"/>
</dbReference>
<proteinExistence type="predicted"/>
<dbReference type="AlphaFoldDB" id="A0A437UBY7"/>
<accession>A0A437UBY7</accession>
<dbReference type="EMBL" id="RQSM01000003">
    <property type="protein sequence ID" value="RVU91048.1"/>
    <property type="molecule type" value="Genomic_DNA"/>
</dbReference>
<evidence type="ECO:0000313" key="2">
    <source>
        <dbReference type="Proteomes" id="UP000288951"/>
    </source>
</evidence>
<sequence length="85" mass="10204">MDLYDLYKEKLNSLEIDFDSNKVQTLKKMIELYIELEETNFHDLADSIEMWVYEEGNEEILKHLVSLNNNVTDRLLIILKDKIRI</sequence>
<name>A0A437UBY7_9FLAO</name>
<gene>
    <name evidence="1" type="ORF">EH230_09140</name>
</gene>